<gene>
    <name evidence="2" type="ORF">UFOVP1075_17</name>
    <name evidence="3" type="ORF">UFOVP1312_9</name>
    <name evidence="4" type="ORF">UFOVP1426_49</name>
    <name evidence="5" type="ORF">UFOVP1522_38</name>
    <name evidence="1" type="ORF">UFOVP989_49</name>
</gene>
<proteinExistence type="predicted"/>
<sequence length="180" mass="19916">MARIPQVDEIKIIALIARGDSHAQIINALKEDGSSTTSKTITAIAKRNQESLALITNKLIAFEESNVLDIKRKANSIIEKRLDQVDIEAGVLAKAHQQYIDEEIQLEDYIKLLRTMKSTSIPELVAVSKEMHVQERAKEAPINTPPQDMTALAAAIETGDEITLNQLIFKKNAESKTLTA</sequence>
<reference evidence="2" key="1">
    <citation type="submission" date="2020-05" db="EMBL/GenBank/DDBJ databases">
        <authorList>
            <person name="Chiriac C."/>
            <person name="Salcher M."/>
            <person name="Ghai R."/>
            <person name="Kavagutti S V."/>
        </authorList>
    </citation>
    <scope>NUCLEOTIDE SEQUENCE</scope>
</reference>
<dbReference type="EMBL" id="LR797370">
    <property type="protein sequence ID" value="CAB4210870.1"/>
    <property type="molecule type" value="Genomic_DNA"/>
</dbReference>
<dbReference type="EMBL" id="LR796938">
    <property type="protein sequence ID" value="CAB4176622.1"/>
    <property type="molecule type" value="Genomic_DNA"/>
</dbReference>
<dbReference type="EMBL" id="LR797011">
    <property type="protein sequence ID" value="CAB4181130.1"/>
    <property type="molecule type" value="Genomic_DNA"/>
</dbReference>
<dbReference type="EMBL" id="LR797263">
    <property type="protein sequence ID" value="CAB4198718.1"/>
    <property type="molecule type" value="Genomic_DNA"/>
</dbReference>
<evidence type="ECO:0000313" key="1">
    <source>
        <dbReference type="EMBL" id="CAB4176622.1"/>
    </source>
</evidence>
<accession>A0A6J5Q8R8</accession>
<evidence type="ECO:0000313" key="2">
    <source>
        <dbReference type="EMBL" id="CAB4181130.1"/>
    </source>
</evidence>
<dbReference type="EMBL" id="LR798372">
    <property type="protein sequence ID" value="CAB5227428.1"/>
    <property type="molecule type" value="Genomic_DNA"/>
</dbReference>
<organism evidence="2">
    <name type="scientific">uncultured Caudovirales phage</name>
    <dbReference type="NCBI Taxonomy" id="2100421"/>
    <lineage>
        <taxon>Viruses</taxon>
        <taxon>Duplodnaviria</taxon>
        <taxon>Heunggongvirae</taxon>
        <taxon>Uroviricota</taxon>
        <taxon>Caudoviricetes</taxon>
        <taxon>Peduoviridae</taxon>
        <taxon>Maltschvirus</taxon>
        <taxon>Maltschvirus maltsch</taxon>
    </lineage>
</organism>
<protein>
    <submittedName>
        <fullName evidence="2">Uncharacterized protein</fullName>
    </submittedName>
</protein>
<name>A0A6J5Q8R8_9CAUD</name>
<evidence type="ECO:0000313" key="3">
    <source>
        <dbReference type="EMBL" id="CAB4198718.1"/>
    </source>
</evidence>
<evidence type="ECO:0000313" key="4">
    <source>
        <dbReference type="EMBL" id="CAB4210870.1"/>
    </source>
</evidence>
<evidence type="ECO:0000313" key="5">
    <source>
        <dbReference type="EMBL" id="CAB5227428.1"/>
    </source>
</evidence>